<organism evidence="3 4">
    <name type="scientific">Camelus dromedarius</name>
    <name type="common">Dromedary</name>
    <name type="synonym">Arabian camel</name>
    <dbReference type="NCBI Taxonomy" id="9838"/>
    <lineage>
        <taxon>Eukaryota</taxon>
        <taxon>Metazoa</taxon>
        <taxon>Chordata</taxon>
        <taxon>Craniata</taxon>
        <taxon>Vertebrata</taxon>
        <taxon>Euteleostomi</taxon>
        <taxon>Mammalia</taxon>
        <taxon>Eutheria</taxon>
        <taxon>Laurasiatheria</taxon>
        <taxon>Artiodactyla</taxon>
        <taxon>Tylopoda</taxon>
        <taxon>Camelidae</taxon>
        <taxon>Camelus</taxon>
    </lineage>
</organism>
<dbReference type="GO" id="GO:0022625">
    <property type="term" value="C:cytosolic large ribosomal subunit"/>
    <property type="evidence" value="ECO:0007669"/>
    <property type="project" value="InterPro"/>
</dbReference>
<keyword evidence="3" id="KW-0689">Ribosomal protein</keyword>
<accession>A0A5N4EL61</accession>
<feature type="compositionally biased region" description="Basic and acidic residues" evidence="2">
    <location>
        <begin position="125"/>
        <end position="134"/>
    </location>
</feature>
<evidence type="ECO:0000256" key="2">
    <source>
        <dbReference type="SAM" id="MobiDB-lite"/>
    </source>
</evidence>
<dbReference type="PANTHER" id="PTHR45722:SF2">
    <property type="entry name" value="LARGE RIBOSOMAL SUBUNIT PROTEIN UL29-RELATED"/>
    <property type="match status" value="1"/>
</dbReference>
<evidence type="ECO:0000313" key="3">
    <source>
        <dbReference type="EMBL" id="KAB1284085.1"/>
    </source>
</evidence>
<dbReference type="PANTHER" id="PTHR45722">
    <property type="entry name" value="60S RIBOSOMAL PROTEIN L35"/>
    <property type="match status" value="1"/>
</dbReference>
<evidence type="ECO:0000256" key="1">
    <source>
        <dbReference type="ARBA" id="ARBA00035204"/>
    </source>
</evidence>
<dbReference type="GO" id="GO:0000463">
    <property type="term" value="P:maturation of LSU-rRNA from tricistronic rRNA transcript (SSU-rRNA, 5.8S rRNA, LSU-rRNA)"/>
    <property type="evidence" value="ECO:0007669"/>
    <property type="project" value="InterPro"/>
</dbReference>
<dbReference type="InterPro" id="IPR045059">
    <property type="entry name" value="Ribosomal_uL29_euk"/>
</dbReference>
<reference evidence="3 4" key="1">
    <citation type="journal article" date="2019" name="Mol. Ecol. Resour.">
        <title>Improving Illumina assemblies with Hi-C and long reads: an example with the North African dromedary.</title>
        <authorList>
            <person name="Elbers J.P."/>
            <person name="Rogers M.F."/>
            <person name="Perelman P.L."/>
            <person name="Proskuryakova A.A."/>
            <person name="Serdyukova N.A."/>
            <person name="Johnson W.E."/>
            <person name="Horin P."/>
            <person name="Corander J."/>
            <person name="Murphy D."/>
            <person name="Burger P.A."/>
        </authorList>
    </citation>
    <scope>NUCLEOTIDE SEQUENCE [LARGE SCALE GENOMIC DNA]</scope>
    <source>
        <strain evidence="3">Drom800</strain>
        <tissue evidence="3">Blood</tissue>
    </source>
</reference>
<keyword evidence="3" id="KW-0687">Ribonucleoprotein</keyword>
<keyword evidence="4" id="KW-1185">Reference proteome</keyword>
<proteinExistence type="predicted"/>
<name>A0A5N4EL61_CAMDR</name>
<evidence type="ECO:0000313" key="4">
    <source>
        <dbReference type="Proteomes" id="UP000299084"/>
    </source>
</evidence>
<dbReference type="GO" id="GO:0003729">
    <property type="term" value="F:mRNA binding"/>
    <property type="evidence" value="ECO:0007669"/>
    <property type="project" value="TreeGrafter"/>
</dbReference>
<dbReference type="EMBL" id="JWIN03000001">
    <property type="protein sequence ID" value="KAB1284085.1"/>
    <property type="molecule type" value="Genomic_DNA"/>
</dbReference>
<comment type="caution">
    <text evidence="3">The sequence shown here is derived from an EMBL/GenBank/DDBJ whole genome shotgun (WGS) entry which is preliminary data.</text>
</comment>
<gene>
    <name evidence="3" type="ORF">Cadr_000001078</name>
</gene>
<feature type="region of interest" description="Disordered" evidence="2">
    <location>
        <begin position="125"/>
        <end position="150"/>
    </location>
</feature>
<protein>
    <recommendedName>
        <fullName evidence="1">Large ribosomal subunit protein uL29</fullName>
    </recommendedName>
</protein>
<dbReference type="Proteomes" id="UP000299084">
    <property type="component" value="Unassembled WGS sequence"/>
</dbReference>
<dbReference type="GO" id="GO:0003735">
    <property type="term" value="F:structural constituent of ribosome"/>
    <property type="evidence" value="ECO:0007669"/>
    <property type="project" value="TreeGrafter"/>
</dbReference>
<feature type="compositionally biased region" description="Polar residues" evidence="2">
    <location>
        <begin position="140"/>
        <end position="150"/>
    </location>
</feature>
<dbReference type="AlphaFoldDB" id="A0A5N4EL61"/>
<sequence length="150" mass="17146">MVPVEPVKTPCETQTPVIPNISEYVFTAQGILRWTMVMTGSPAFFSVNHLLHGNRDQLQFRPVGMGVAVTVCLKKGVAATCTAMTKIKARDLCIKKRELLKPVEDLKIQKENLRKFYEDKKYKPLDLQPRETRATRRQFSKQQENPKTQG</sequence>
<dbReference type="Gene3D" id="6.10.250.3450">
    <property type="match status" value="1"/>
</dbReference>